<feature type="transmembrane region" description="Helical" evidence="1">
    <location>
        <begin position="633"/>
        <end position="655"/>
    </location>
</feature>
<reference evidence="3" key="1">
    <citation type="submission" date="2021-01" db="UniProtKB">
        <authorList>
            <consortium name="EnsemblPlants"/>
        </authorList>
    </citation>
    <scope>IDENTIFICATION</scope>
</reference>
<keyword evidence="4" id="KW-1185">Reference proteome</keyword>
<proteinExistence type="predicted"/>
<feature type="transmembrane region" description="Helical" evidence="1">
    <location>
        <begin position="514"/>
        <end position="532"/>
    </location>
</feature>
<feature type="transmembrane region" description="Helical" evidence="1">
    <location>
        <begin position="595"/>
        <end position="621"/>
    </location>
</feature>
<dbReference type="Gramene" id="Kaladp0043s0158.1.v1.1">
    <property type="protein sequence ID" value="Kaladp0043s0158.1.v1.1"/>
    <property type="gene ID" value="Kaladp0043s0158.v1.1"/>
</dbReference>
<feature type="domain" description="PGG" evidence="2">
    <location>
        <begin position="502"/>
        <end position="619"/>
    </location>
</feature>
<evidence type="ECO:0000313" key="3">
    <source>
        <dbReference type="EnsemblPlants" id="Kaladp0043s0158.1.v1.1"/>
    </source>
</evidence>
<protein>
    <recommendedName>
        <fullName evidence="2">PGG domain-containing protein</fullName>
    </recommendedName>
</protein>
<organism evidence="3 4">
    <name type="scientific">Kalanchoe fedtschenkoi</name>
    <name type="common">Lavender scallops</name>
    <name type="synonym">South American air plant</name>
    <dbReference type="NCBI Taxonomy" id="63787"/>
    <lineage>
        <taxon>Eukaryota</taxon>
        <taxon>Viridiplantae</taxon>
        <taxon>Streptophyta</taxon>
        <taxon>Embryophyta</taxon>
        <taxon>Tracheophyta</taxon>
        <taxon>Spermatophyta</taxon>
        <taxon>Magnoliopsida</taxon>
        <taxon>eudicotyledons</taxon>
        <taxon>Gunneridae</taxon>
        <taxon>Pentapetalae</taxon>
        <taxon>Saxifragales</taxon>
        <taxon>Crassulaceae</taxon>
        <taxon>Kalanchoe</taxon>
    </lineage>
</organism>
<dbReference type="EnsemblPlants" id="Kaladp0043s0158.1.v1.1">
    <property type="protein sequence ID" value="Kaladp0043s0158.1.v1.1"/>
    <property type="gene ID" value="Kaladp0043s0158.v1.1"/>
</dbReference>
<feature type="transmembrane region" description="Helical" evidence="1">
    <location>
        <begin position="301"/>
        <end position="324"/>
    </location>
</feature>
<dbReference type="PANTHER" id="PTHR24177">
    <property type="entry name" value="CASKIN"/>
    <property type="match status" value="1"/>
</dbReference>
<accession>A0A7N0TSN8</accession>
<dbReference type="PANTHER" id="PTHR24177:SF365">
    <property type="entry name" value="ANKYRIN REPEAT-CONTAINING PROTEIN NPR4-LIKE ISOFORM X1"/>
    <property type="match status" value="1"/>
</dbReference>
<evidence type="ECO:0000313" key="4">
    <source>
        <dbReference type="Proteomes" id="UP000594263"/>
    </source>
</evidence>
<dbReference type="GO" id="GO:0016020">
    <property type="term" value="C:membrane"/>
    <property type="evidence" value="ECO:0007669"/>
    <property type="project" value="TreeGrafter"/>
</dbReference>
<dbReference type="InterPro" id="IPR026961">
    <property type="entry name" value="PGG_dom"/>
</dbReference>
<dbReference type="Proteomes" id="UP000594263">
    <property type="component" value="Unplaced"/>
</dbReference>
<sequence>MASEHQPAGSSGIVEGDKIIEGLYESAYSGKWTNEGKKFFEKSPQDRQHYSLNQLVALNIAATVSKWDFIADMLAHMEADERRAVLTRPNNVKLVRNQTVEYLTKKDAAKDYPNLKKRLDGSPEALLLAAAFLRQFRLTYIIAAHINIKEPEWSGPLLYQIISAGFYDVALFLCKRYPQLSVAPTNTMIVEGILTKVTKLDTWGELEDLNIDILDDTMDYEKAAKNSEIPITTAEIPITEDSKSRPTILQVLATRNSAFRSCSRHGGGFTRSLVTWVFYHRRVKPETLDFMARVKYRIVAVLLRFLLPLWIILAQTAAIFIQLWEEAEMHHLVEQLLDIIREQIRNNKNLYLEEYREELRVVIKTASKKGILETVDLCLDIFPSLIWVRDGKRHILRDAIEFRHEKVFNFIRDKLLEDELQTNNWVIFQNCDDIMLLAAKLPSEDTLEHITGSALQVQRELNWFEEVENVAFALNYEKAINNKDEAHSKFVENRKTLVQMGEKWMKDTATSCSVVAALIVTVVYQAVFQLPGGIDKKNKGIANLLEEKKKTEFIVFATSDIVSLFFSSTSLLMYVSILTSRFSAKDFNQVLPGRLILASAALFIGLAAMLTSFTATILIVLGSKMKLLKYITLGAVALPVTLVTILQLPLFFAVVKSTYFGRCIFKPKAKGQSCWDSLMEIYDRALSSKF</sequence>
<evidence type="ECO:0000256" key="1">
    <source>
        <dbReference type="SAM" id="Phobius"/>
    </source>
</evidence>
<name>A0A7N0TSN8_KALFE</name>
<dbReference type="AlphaFoldDB" id="A0A7N0TSN8"/>
<keyword evidence="1" id="KW-0472">Membrane</keyword>
<feature type="transmembrane region" description="Helical" evidence="1">
    <location>
        <begin position="553"/>
        <end position="575"/>
    </location>
</feature>
<keyword evidence="1" id="KW-0812">Transmembrane</keyword>
<dbReference type="Pfam" id="PF13962">
    <property type="entry name" value="PGG"/>
    <property type="match status" value="1"/>
</dbReference>
<keyword evidence="1" id="KW-1133">Transmembrane helix</keyword>
<evidence type="ECO:0000259" key="2">
    <source>
        <dbReference type="Pfam" id="PF13962"/>
    </source>
</evidence>